<dbReference type="CDD" id="cd01051">
    <property type="entry name" value="Mn_catalase"/>
    <property type="match status" value="1"/>
</dbReference>
<dbReference type="Pfam" id="PF05067">
    <property type="entry name" value="Mn_catalase"/>
    <property type="match status" value="1"/>
</dbReference>
<feature type="compositionally biased region" description="Polar residues" evidence="4">
    <location>
        <begin position="262"/>
        <end position="280"/>
    </location>
</feature>
<organism evidence="5 6">
    <name type="scientific">Granulicella aggregans</name>
    <dbReference type="NCBI Taxonomy" id="474949"/>
    <lineage>
        <taxon>Bacteria</taxon>
        <taxon>Pseudomonadati</taxon>
        <taxon>Acidobacteriota</taxon>
        <taxon>Terriglobia</taxon>
        <taxon>Terriglobales</taxon>
        <taxon>Acidobacteriaceae</taxon>
        <taxon>Granulicella</taxon>
    </lineage>
</organism>
<dbReference type="SUPFAM" id="SSF47240">
    <property type="entry name" value="Ferritin-like"/>
    <property type="match status" value="1"/>
</dbReference>
<keyword evidence="2" id="KW-0479">Metal-binding</keyword>
<dbReference type="RefSeq" id="WP_184219829.1">
    <property type="nucleotide sequence ID" value="NZ_JACHIP010000005.1"/>
</dbReference>
<feature type="binding site" evidence="3">
    <location>
        <position position="57"/>
    </location>
    <ligand>
        <name>Ca(2+)</name>
        <dbReference type="ChEBI" id="CHEBI:29108"/>
    </ligand>
</feature>
<dbReference type="Proteomes" id="UP000540989">
    <property type="component" value="Unassembled WGS sequence"/>
</dbReference>
<evidence type="ECO:0000256" key="4">
    <source>
        <dbReference type="SAM" id="MobiDB-lite"/>
    </source>
</evidence>
<evidence type="ECO:0000256" key="2">
    <source>
        <dbReference type="PIRSR" id="PIRSR607760-1"/>
    </source>
</evidence>
<dbReference type="GO" id="GO:0046872">
    <property type="term" value="F:metal ion binding"/>
    <property type="evidence" value="ECO:0007669"/>
    <property type="project" value="UniProtKB-KW"/>
</dbReference>
<evidence type="ECO:0000313" key="6">
    <source>
        <dbReference type="Proteomes" id="UP000540989"/>
    </source>
</evidence>
<feature type="compositionally biased region" description="Basic and acidic residues" evidence="4">
    <location>
        <begin position="249"/>
        <end position="260"/>
    </location>
</feature>
<dbReference type="Gene3D" id="1.20.1260.10">
    <property type="match status" value="1"/>
</dbReference>
<name>A0A7W8E4Y3_9BACT</name>
<feature type="binding site" evidence="2">
    <location>
        <position position="170"/>
    </location>
    <ligand>
        <name>Mn(2+)</name>
        <dbReference type="ChEBI" id="CHEBI:29035"/>
        <label>1</label>
    </ligand>
</feature>
<sequence length="293" mass="31511">MYHHIKKLMYTVNIGTPDPRFGRMLLEQFGGANGELAAAMQYTVQGWNCVDDLGRRDLLLDIGTEELSHLEVVGALIRMHLAPLKTDREAAEADPLVTIAGGGGVGIFDSMGNAWTSDYLQITGELDVDLRSNIAAEARAKIVYERLIDHTDDPGSIDTLQFLMTREITHMKAFSAALESLEKSPFSIGMLKPTPGIVDEYFNGSTGDGSEGDTDMRGPWTTAYGLHVVESQVAGGKGLSVGDVNGKIGGEERGKQDDAQKAATSVGTGKLSSKPKSSNVKVHKESVEELVTK</sequence>
<keyword evidence="6" id="KW-1185">Reference proteome</keyword>
<accession>A0A7W8E4Y3</accession>
<feature type="binding site" evidence="2">
    <location>
        <position position="69"/>
    </location>
    <ligand>
        <name>Mn(2+)</name>
        <dbReference type="ChEBI" id="CHEBI:29035"/>
        <label>1</label>
    </ligand>
</feature>
<dbReference type="EMBL" id="JACHIP010000005">
    <property type="protein sequence ID" value="MBB5059041.1"/>
    <property type="molecule type" value="Genomic_DNA"/>
</dbReference>
<dbReference type="InterPro" id="IPR012347">
    <property type="entry name" value="Ferritin-like"/>
</dbReference>
<comment type="caution">
    <text evidence="5">The sequence shown here is derived from an EMBL/GenBank/DDBJ whole genome shotgun (WGS) entry which is preliminary data.</text>
</comment>
<feature type="compositionally biased region" description="Basic and acidic residues" evidence="4">
    <location>
        <begin position="282"/>
        <end position="293"/>
    </location>
</feature>
<evidence type="ECO:0000256" key="3">
    <source>
        <dbReference type="PIRSR" id="PIRSR607760-2"/>
    </source>
</evidence>
<protein>
    <submittedName>
        <fullName evidence="5">Mn-containing catalase</fullName>
    </submittedName>
</protein>
<dbReference type="AlphaFoldDB" id="A0A7W8E4Y3"/>
<feature type="region of interest" description="Disordered" evidence="4">
    <location>
        <begin position="243"/>
        <end position="293"/>
    </location>
</feature>
<gene>
    <name evidence="5" type="ORF">HDF16_003764</name>
</gene>
<comment type="cofactor">
    <cofactor evidence="3">
        <name>Ca(2+)</name>
        <dbReference type="ChEBI" id="CHEBI:29108"/>
    </cofactor>
    <text evidence="3">Binds 1 Ca(2+) ion per subunit.</text>
</comment>
<dbReference type="InterPro" id="IPR009078">
    <property type="entry name" value="Ferritin-like_SF"/>
</dbReference>
<feature type="binding site" evidence="2">
    <location>
        <position position="137"/>
    </location>
    <ligand>
        <name>Mn(2+)</name>
        <dbReference type="ChEBI" id="CHEBI:29035"/>
        <label>1</label>
    </ligand>
</feature>
<dbReference type="InterPro" id="IPR039377">
    <property type="entry name" value="Mn_catalase_dom"/>
</dbReference>
<keyword evidence="3" id="KW-0106">Calcium</keyword>
<evidence type="ECO:0000313" key="5">
    <source>
        <dbReference type="EMBL" id="MBB5059041.1"/>
    </source>
</evidence>
<comment type="similarity">
    <text evidence="1">Belongs to the manganese catalase family.</text>
</comment>
<proteinExistence type="inferred from homology"/>
<feature type="binding site" evidence="2">
    <location>
        <position position="35"/>
    </location>
    <ligand>
        <name>Mn(2+)</name>
        <dbReference type="ChEBI" id="CHEBI:29035"/>
        <label>1</label>
    </ligand>
</feature>
<feature type="binding site" evidence="2">
    <location>
        <position position="66"/>
    </location>
    <ligand>
        <name>Mn(2+)</name>
        <dbReference type="ChEBI" id="CHEBI:29035"/>
        <label>2</label>
    </ligand>
</feature>
<feature type="binding site" evidence="3">
    <location>
        <position position="61"/>
    </location>
    <ligand>
        <name>Ca(2+)</name>
        <dbReference type="ChEBI" id="CHEBI:29108"/>
    </ligand>
</feature>
<dbReference type="InterPro" id="IPR007760">
    <property type="entry name" value="Mn_catalase"/>
</dbReference>
<comment type="cofactor">
    <cofactor evidence="2">
        <name>Mn(2+)</name>
        <dbReference type="ChEBI" id="CHEBI:29035"/>
    </cofactor>
    <text evidence="2">Binds 2 manganese ions per subunit.</text>
</comment>
<keyword evidence="2" id="KW-0464">Manganese</keyword>
<reference evidence="5 6" key="1">
    <citation type="submission" date="2020-08" db="EMBL/GenBank/DDBJ databases">
        <title>Genomic Encyclopedia of Type Strains, Phase IV (KMG-V): Genome sequencing to study the core and pangenomes of soil and plant-associated prokaryotes.</title>
        <authorList>
            <person name="Whitman W."/>
        </authorList>
    </citation>
    <scope>NUCLEOTIDE SEQUENCE [LARGE SCALE GENOMIC DNA]</scope>
    <source>
        <strain evidence="5 6">M8UP14</strain>
    </source>
</reference>
<evidence type="ECO:0000256" key="1">
    <source>
        <dbReference type="ARBA" id="ARBA00007644"/>
    </source>
</evidence>